<evidence type="ECO:0000259" key="1">
    <source>
        <dbReference type="Pfam" id="PF12680"/>
    </source>
</evidence>
<dbReference type="RefSeq" id="WP_331932073.1">
    <property type="nucleotide sequence ID" value="NZ_JBEPLU010000002.1"/>
</dbReference>
<reference evidence="2 3" key="1">
    <citation type="submission" date="2024-06" db="EMBL/GenBank/DDBJ databases">
        <title>Genomic Encyclopedia of Type Strains, Phase IV (KMG-IV): sequencing the most valuable type-strain genomes for metagenomic binning, comparative biology and taxonomic classification.</title>
        <authorList>
            <person name="Goeker M."/>
        </authorList>
    </citation>
    <scope>NUCLEOTIDE SEQUENCE [LARGE SCALE GENOMIC DNA]</scope>
    <source>
        <strain evidence="2 3">DSM 17809</strain>
    </source>
</reference>
<dbReference type="InterPro" id="IPR037401">
    <property type="entry name" value="SnoaL-like"/>
</dbReference>
<dbReference type="SUPFAM" id="SSF54427">
    <property type="entry name" value="NTF2-like"/>
    <property type="match status" value="1"/>
</dbReference>
<protein>
    <recommendedName>
        <fullName evidence="1">SnoaL-like domain-containing protein</fullName>
    </recommendedName>
</protein>
<sequence length="116" mass="12769">MSAAATISPLDVAAAQLAAYNVQDLDAHCAWFADDIVVADLNGEVTMSGIAAYRDKYRQVFLQFPHNHAELVNRIVVGNRVIDHERVKRSPDAEPFEVAAIYTIADGKIARVDFVK</sequence>
<feature type="domain" description="SnoaL-like" evidence="1">
    <location>
        <begin position="15"/>
        <end position="112"/>
    </location>
</feature>
<dbReference type="InterPro" id="IPR008317">
    <property type="entry name" value="UCP030561"/>
</dbReference>
<organism evidence="2 3">
    <name type="scientific">Phenylobacterium koreense</name>
    <dbReference type="NCBI Taxonomy" id="266125"/>
    <lineage>
        <taxon>Bacteria</taxon>
        <taxon>Pseudomonadati</taxon>
        <taxon>Pseudomonadota</taxon>
        <taxon>Alphaproteobacteria</taxon>
        <taxon>Caulobacterales</taxon>
        <taxon>Caulobacteraceae</taxon>
        <taxon>Phenylobacterium</taxon>
    </lineage>
</organism>
<dbReference type="PIRSF" id="PIRSF030561">
    <property type="entry name" value="UCP030561"/>
    <property type="match status" value="1"/>
</dbReference>
<dbReference type="Proteomes" id="UP001549110">
    <property type="component" value="Unassembled WGS sequence"/>
</dbReference>
<dbReference type="Gene3D" id="3.10.450.50">
    <property type="match status" value="1"/>
</dbReference>
<dbReference type="EMBL" id="JBEPLU010000002">
    <property type="protein sequence ID" value="MET3527609.1"/>
    <property type="molecule type" value="Genomic_DNA"/>
</dbReference>
<evidence type="ECO:0000313" key="3">
    <source>
        <dbReference type="Proteomes" id="UP001549110"/>
    </source>
</evidence>
<accession>A0ABV2EKN0</accession>
<proteinExistence type="predicted"/>
<gene>
    <name evidence="2" type="ORF">ABID41_002727</name>
</gene>
<evidence type="ECO:0000313" key="2">
    <source>
        <dbReference type="EMBL" id="MET3527609.1"/>
    </source>
</evidence>
<dbReference type="InterPro" id="IPR032710">
    <property type="entry name" value="NTF2-like_dom_sf"/>
</dbReference>
<dbReference type="Pfam" id="PF12680">
    <property type="entry name" value="SnoaL_2"/>
    <property type="match status" value="1"/>
</dbReference>
<comment type="caution">
    <text evidence="2">The sequence shown here is derived from an EMBL/GenBank/DDBJ whole genome shotgun (WGS) entry which is preliminary data.</text>
</comment>
<keyword evidence="3" id="KW-1185">Reference proteome</keyword>
<name>A0ABV2EKN0_9CAUL</name>